<sequence length="192" mass="22459">MESDIVEEGYYTLENVYSRKNLNVSSEKFTNYTNINIYIGICSNAPITIFDEPTIGLDAVNRQEFYNILLESYMNKNRTIIISTHLINEVEELLEKVIMIADRKIKVNDYIDELKERSYYISGKREDLNKLSILPEMILVKVFGNNKMCAYYGDLNDEDLSIIENSDIELDKMSLQDLFINMNKKEEALYEK</sequence>
<protein>
    <recommendedName>
        <fullName evidence="6">ABC transporter ATP-binding protein</fullName>
    </recommendedName>
</protein>
<comment type="caution">
    <text evidence="4">The sequence shown here is derived from an EMBL/GenBank/DDBJ whole genome shotgun (WGS) entry which is preliminary data.</text>
</comment>
<gene>
    <name evidence="4" type="ORF">NSA58_16770</name>
</gene>
<reference evidence="4" key="1">
    <citation type="submission" date="2022-07" db="EMBL/GenBank/DDBJ databases">
        <title>Enhanced cultured diversity of the mouse gut microbiota enables custom-made synthetic communities.</title>
        <authorList>
            <person name="Afrizal A."/>
        </authorList>
    </citation>
    <scope>NUCLEOTIDE SEQUENCE</scope>
    <source>
        <strain evidence="4">DSM 29186</strain>
    </source>
</reference>
<organism evidence="4 5">
    <name type="scientific">Terrisporobacter muris</name>
    <dbReference type="NCBI Taxonomy" id="2963284"/>
    <lineage>
        <taxon>Bacteria</taxon>
        <taxon>Bacillati</taxon>
        <taxon>Bacillota</taxon>
        <taxon>Clostridia</taxon>
        <taxon>Peptostreptococcales</taxon>
        <taxon>Peptostreptococcaceae</taxon>
        <taxon>Terrisporobacter</taxon>
    </lineage>
</organism>
<dbReference type="AlphaFoldDB" id="A0A9X2MIB0"/>
<dbReference type="RefSeq" id="WP_074429838.1">
    <property type="nucleotide sequence ID" value="NZ_JANKBY010000309.1"/>
</dbReference>
<keyword evidence="3" id="KW-0067">ATP-binding</keyword>
<dbReference type="Proteomes" id="UP001140817">
    <property type="component" value="Unassembled WGS sequence"/>
</dbReference>
<dbReference type="InterPro" id="IPR051782">
    <property type="entry name" value="ABC_Transporter_VariousFunc"/>
</dbReference>
<dbReference type="PANTHER" id="PTHR42939:SF1">
    <property type="entry name" value="ABC TRANSPORTER ATP-BINDING PROTEIN ALBC-RELATED"/>
    <property type="match status" value="1"/>
</dbReference>
<dbReference type="PANTHER" id="PTHR42939">
    <property type="entry name" value="ABC TRANSPORTER ATP-BINDING PROTEIN ALBC-RELATED"/>
    <property type="match status" value="1"/>
</dbReference>
<evidence type="ECO:0000313" key="5">
    <source>
        <dbReference type="Proteomes" id="UP001140817"/>
    </source>
</evidence>
<dbReference type="Gene3D" id="3.40.50.300">
    <property type="entry name" value="P-loop containing nucleotide triphosphate hydrolases"/>
    <property type="match status" value="1"/>
</dbReference>
<dbReference type="EMBL" id="JANKBY010000309">
    <property type="protein sequence ID" value="MCR1824436.1"/>
    <property type="molecule type" value="Genomic_DNA"/>
</dbReference>
<dbReference type="SUPFAM" id="SSF52540">
    <property type="entry name" value="P-loop containing nucleoside triphosphate hydrolases"/>
    <property type="match status" value="1"/>
</dbReference>
<evidence type="ECO:0000313" key="4">
    <source>
        <dbReference type="EMBL" id="MCR1824436.1"/>
    </source>
</evidence>
<keyword evidence="5" id="KW-1185">Reference proteome</keyword>
<evidence type="ECO:0008006" key="6">
    <source>
        <dbReference type="Google" id="ProtNLM"/>
    </source>
</evidence>
<keyword evidence="1" id="KW-0813">Transport</keyword>
<evidence type="ECO:0000256" key="2">
    <source>
        <dbReference type="ARBA" id="ARBA00022741"/>
    </source>
</evidence>
<name>A0A9X2MIB0_9FIRM</name>
<proteinExistence type="predicted"/>
<dbReference type="GO" id="GO:0005524">
    <property type="term" value="F:ATP binding"/>
    <property type="evidence" value="ECO:0007669"/>
    <property type="project" value="UniProtKB-KW"/>
</dbReference>
<dbReference type="InterPro" id="IPR027417">
    <property type="entry name" value="P-loop_NTPase"/>
</dbReference>
<evidence type="ECO:0000256" key="3">
    <source>
        <dbReference type="ARBA" id="ARBA00022840"/>
    </source>
</evidence>
<accession>A0A9X2MIB0</accession>
<keyword evidence="2" id="KW-0547">Nucleotide-binding</keyword>
<evidence type="ECO:0000256" key="1">
    <source>
        <dbReference type="ARBA" id="ARBA00022448"/>
    </source>
</evidence>